<gene>
    <name evidence="1" type="ORF">O0554_20125</name>
</gene>
<accession>A0AAP3DIP2</accession>
<dbReference type="EMBL" id="JAPTNE010000031">
    <property type="protein sequence ID" value="MCZ0809179.1"/>
    <property type="molecule type" value="Genomic_DNA"/>
</dbReference>
<comment type="caution">
    <text evidence="1">The sequence shown here is derived from an EMBL/GenBank/DDBJ whole genome shotgun (WGS) entry which is preliminary data.</text>
</comment>
<dbReference type="AlphaFoldDB" id="A0AAP3DIP2"/>
<reference evidence="1" key="1">
    <citation type="submission" date="2022-09" db="EMBL/GenBank/DDBJ databases">
        <title>Genome analysis and characterization of larvicidal activity of Brevibacillus strains.</title>
        <authorList>
            <person name="Patrusheva E.V."/>
            <person name="Izotova A.O."/>
            <person name="Toshchakov S.V."/>
            <person name="Sineoky S.P."/>
        </authorList>
    </citation>
    <scope>NUCLEOTIDE SEQUENCE</scope>
    <source>
        <strain evidence="1">VKPM_B-13247</strain>
    </source>
</reference>
<evidence type="ECO:0000313" key="2">
    <source>
        <dbReference type="Proteomes" id="UP001077662"/>
    </source>
</evidence>
<sequence length="498" mass="57922">MQYSQLFEKYQEIRSLTQNHEAWMNSSIGGDLWIDGLQVFLTIEPADFEATYKQFVENYTYDSHSFMRCLTSLHQFTVDCAKESEFELYKALALGMTWLSFYPHFQSDFFNLPGRITNHSIALLLSPTYQAIWITSYNEGLTLYIADKANSHLSLFRSEYGLIYQNHQYFLQTDYVNFPYQSYFHEMAHILLCYNLYSHVLADENGANNYRSYVEEGIVTLEETVLSELVAVRDNLHVIHDGFNGSNSPEFREYSLSVIRGDISTVSARSLQWFTKAYMQVGTENNHTPHHSNSASQLIVANHPLTEEKMFSIIPPCQPHIENTKQHCLWTIRSGAYNHIAAYREVIELMAPDLYGFTKVQEILHPDTCTTSVARVSKTTLPEPNPHHREQKKQLWRWREAYARLAEIRWYIEIEAPLTDAIPDILHRLLIVAKRHAHHLNNHSAEGTIYKNHTGEIIPVENMLREIRIILCGLRHTATRKLLLSMFDEPFMHVLVPR</sequence>
<dbReference type="RefSeq" id="WP_258434424.1">
    <property type="nucleotide sequence ID" value="NZ_JANSGW010000031.1"/>
</dbReference>
<protein>
    <submittedName>
        <fullName evidence="1">Uncharacterized protein</fullName>
    </submittedName>
</protein>
<name>A0AAP3DIP2_BRELA</name>
<organism evidence="1 2">
    <name type="scientific">Brevibacillus laterosporus</name>
    <name type="common">Bacillus laterosporus</name>
    <dbReference type="NCBI Taxonomy" id="1465"/>
    <lineage>
        <taxon>Bacteria</taxon>
        <taxon>Bacillati</taxon>
        <taxon>Bacillota</taxon>
        <taxon>Bacilli</taxon>
        <taxon>Bacillales</taxon>
        <taxon>Paenibacillaceae</taxon>
        <taxon>Brevibacillus</taxon>
    </lineage>
</organism>
<proteinExistence type="predicted"/>
<evidence type="ECO:0000313" key="1">
    <source>
        <dbReference type="EMBL" id="MCZ0809179.1"/>
    </source>
</evidence>
<dbReference type="Proteomes" id="UP001077662">
    <property type="component" value="Unassembled WGS sequence"/>
</dbReference>